<protein>
    <recommendedName>
        <fullName evidence="4">Lipoprotein</fullName>
    </recommendedName>
</protein>
<dbReference type="PROSITE" id="PS51257">
    <property type="entry name" value="PROKAR_LIPOPROTEIN"/>
    <property type="match status" value="1"/>
</dbReference>
<dbReference type="AlphaFoldDB" id="A0A1G7ARZ2"/>
<dbReference type="RefSeq" id="WP_093071368.1">
    <property type="nucleotide sequence ID" value="NZ_BSOK01000020.1"/>
</dbReference>
<evidence type="ECO:0008006" key="4">
    <source>
        <dbReference type="Google" id="ProtNLM"/>
    </source>
</evidence>
<dbReference type="EMBL" id="FNAL01000035">
    <property type="protein sequence ID" value="SDE17307.1"/>
    <property type="molecule type" value="Genomic_DNA"/>
</dbReference>
<name>A0A1G7ARZ2_9GAMM</name>
<proteinExistence type="predicted"/>
<accession>A0A1G7ARZ2</accession>
<evidence type="ECO:0000313" key="2">
    <source>
        <dbReference type="EMBL" id="SDE17307.1"/>
    </source>
</evidence>
<dbReference type="Proteomes" id="UP000198501">
    <property type="component" value="Unassembled WGS sequence"/>
</dbReference>
<gene>
    <name evidence="2" type="ORF">SAMN05660405_02572</name>
</gene>
<feature type="chain" id="PRO_5011562973" description="Lipoprotein" evidence="1">
    <location>
        <begin position="19"/>
        <end position="131"/>
    </location>
</feature>
<feature type="signal peptide" evidence="1">
    <location>
        <begin position="1"/>
        <end position="18"/>
    </location>
</feature>
<sequence length="131" mass="13801">MIKILFAVAAAVTLSACSTKPTTSSVAVTPMLYDTATADTATVVVTRDSGLLGSACNTYIFVDGKQTASLRPSESATMHVPSGRHILSFDTSRGLCPSATDAVDITLNKGDVKKYRIRGDMNGNFQLLPTL</sequence>
<organism evidence="2 3">
    <name type="scientific">Psychrobacter pacificensis</name>
    <dbReference type="NCBI Taxonomy" id="112002"/>
    <lineage>
        <taxon>Bacteria</taxon>
        <taxon>Pseudomonadati</taxon>
        <taxon>Pseudomonadota</taxon>
        <taxon>Gammaproteobacteria</taxon>
        <taxon>Moraxellales</taxon>
        <taxon>Moraxellaceae</taxon>
        <taxon>Psychrobacter</taxon>
    </lineage>
</organism>
<evidence type="ECO:0000313" key="3">
    <source>
        <dbReference type="Proteomes" id="UP000198501"/>
    </source>
</evidence>
<reference evidence="2 3" key="1">
    <citation type="submission" date="2016-10" db="EMBL/GenBank/DDBJ databases">
        <authorList>
            <person name="de Groot N.N."/>
        </authorList>
    </citation>
    <scope>NUCLEOTIDE SEQUENCE [LARGE SCALE GENOMIC DNA]</scope>
    <source>
        <strain evidence="2 3">DSM 23406</strain>
    </source>
</reference>
<evidence type="ECO:0000256" key="1">
    <source>
        <dbReference type="SAM" id="SignalP"/>
    </source>
</evidence>
<keyword evidence="1" id="KW-0732">Signal</keyword>